<feature type="coiled-coil region" evidence="1">
    <location>
        <begin position="350"/>
        <end position="392"/>
    </location>
</feature>
<dbReference type="RefSeq" id="WP_336924917.1">
    <property type="nucleotide sequence ID" value="NZ_JBANRO010000002.1"/>
</dbReference>
<proteinExistence type="predicted"/>
<keyword evidence="3" id="KW-1133">Transmembrane helix</keyword>
<keyword evidence="5" id="KW-1185">Reference proteome</keyword>
<dbReference type="Proteomes" id="UP001595456">
    <property type="component" value="Unassembled WGS sequence"/>
</dbReference>
<evidence type="ECO:0000313" key="4">
    <source>
        <dbReference type="EMBL" id="MFC3096417.1"/>
    </source>
</evidence>
<keyword evidence="3" id="KW-0472">Membrane</keyword>
<sequence length="787" mass="86073">MNRRKNLLALDSHSADEGTPVATSDAHGDTEYSDAGSADWHEGPEPPVPSSRFGWVFPLLAAGAVIGWTGFFIWANRAAILAPASPQQWVGWIGSWSLPVVLVIGLWLLAMRNSTREATRFARAAQLLAAESAQLEARLAAVNRELSLARDFIASQSRDLEALGRVASDRLSQNAAALQDLIRDNGEQVTAIGQVSDNALANMNRLRDQLPVISNSARDVANQIGHAGNTAQSQLDEMVAAFQRLNDFGEASGRQVDALRARLSDTLTRFEEHLAELGQKGEQLIGTLLEGQEEARSRWEQAVAQLQQDTTSAIEQLTALDQSAIGNARQRMEALTQAGQRVDRAIVESMAAFDAEIARRREQAAQAEAEALATLQERLERFDAEARRRDEAHIAHLADVAQRSDELARRLNAFDADLSRLFGKGQKESAQLGEAAETLVERLSQSRAIMEESRSFVSRLTDDSVRLLEIIRASSEHSERDLSDAIAKAESRLCAFETRSLALRDTIADAEARGAALAGYVAEAHQGAGTSLEMLGVLEDNLARIAGQTRDLAEGAQGELRDAIAALEEAVTQSVRHLQEREREAVRNLARQIGQDAGATLEETLREAGRNALSEMDEAARNAAEKGRAVAVQLRDQLAKVNQLAANLESRVAQARAQAEEQVDTDFTRRMALITESLNSASIDIARVFDAEVADTAWASYLRGDRGIFTRRAVRLLDNGEARAVMGVYEQDPQIRETVNRYIHDFEAMLRTVLSTRDGNALAVTMLSSDIGKLYVALAQAIERLRD</sequence>
<reference evidence="5" key="1">
    <citation type="journal article" date="2019" name="Int. J. Syst. Evol. Microbiol.">
        <title>The Global Catalogue of Microorganisms (GCM) 10K type strain sequencing project: providing services to taxonomists for standard genome sequencing and annotation.</title>
        <authorList>
            <consortium name="The Broad Institute Genomics Platform"/>
            <consortium name="The Broad Institute Genome Sequencing Center for Infectious Disease"/>
            <person name="Wu L."/>
            <person name="Ma J."/>
        </authorList>
    </citation>
    <scope>NUCLEOTIDE SEQUENCE [LARGE SCALE GENOMIC DNA]</scope>
    <source>
        <strain evidence="5">KCTC 52607</strain>
    </source>
</reference>
<feature type="region of interest" description="Disordered" evidence="2">
    <location>
        <begin position="1"/>
        <end position="46"/>
    </location>
</feature>
<comment type="caution">
    <text evidence="4">The sequence shown here is derived from an EMBL/GenBank/DDBJ whole genome shotgun (WGS) entry which is preliminary data.</text>
</comment>
<feature type="transmembrane region" description="Helical" evidence="3">
    <location>
        <begin position="53"/>
        <end position="74"/>
    </location>
</feature>
<name>A0ABV7E3H5_9SPHN</name>
<feature type="coiled-coil region" evidence="1">
    <location>
        <begin position="631"/>
        <end position="665"/>
    </location>
</feature>
<dbReference type="EMBL" id="JBHRST010000001">
    <property type="protein sequence ID" value="MFC3096417.1"/>
    <property type="molecule type" value="Genomic_DNA"/>
</dbReference>
<evidence type="ECO:0000256" key="2">
    <source>
        <dbReference type="SAM" id="MobiDB-lite"/>
    </source>
</evidence>
<evidence type="ECO:0000256" key="3">
    <source>
        <dbReference type="SAM" id="Phobius"/>
    </source>
</evidence>
<keyword evidence="1" id="KW-0175">Coiled coil</keyword>
<protein>
    <submittedName>
        <fullName evidence="4">ATPase</fullName>
    </submittedName>
</protein>
<evidence type="ECO:0000313" key="5">
    <source>
        <dbReference type="Proteomes" id="UP001595456"/>
    </source>
</evidence>
<gene>
    <name evidence="4" type="ORF">ACFODU_01200</name>
</gene>
<organism evidence="4 5">
    <name type="scientific">Alteraurantiacibacter palmitatis</name>
    <dbReference type="NCBI Taxonomy" id="2054628"/>
    <lineage>
        <taxon>Bacteria</taxon>
        <taxon>Pseudomonadati</taxon>
        <taxon>Pseudomonadota</taxon>
        <taxon>Alphaproteobacteria</taxon>
        <taxon>Sphingomonadales</taxon>
        <taxon>Erythrobacteraceae</taxon>
        <taxon>Alteraurantiacibacter</taxon>
    </lineage>
</organism>
<accession>A0ABV7E3H5</accession>
<keyword evidence="3" id="KW-0812">Transmembrane</keyword>
<feature type="transmembrane region" description="Helical" evidence="3">
    <location>
        <begin position="89"/>
        <end position="110"/>
    </location>
</feature>
<evidence type="ECO:0000256" key="1">
    <source>
        <dbReference type="SAM" id="Coils"/>
    </source>
</evidence>